<evidence type="ECO:0000256" key="7">
    <source>
        <dbReference type="RuleBase" id="RU003346"/>
    </source>
</evidence>
<keyword evidence="5 8" id="KW-1133">Transmembrane helix</keyword>
<dbReference type="GO" id="GO:0005351">
    <property type="term" value="F:carbohydrate:proton symporter activity"/>
    <property type="evidence" value="ECO:0007669"/>
    <property type="project" value="TreeGrafter"/>
</dbReference>
<dbReference type="PROSITE" id="PS50850">
    <property type="entry name" value="MFS"/>
    <property type="match status" value="1"/>
</dbReference>
<evidence type="ECO:0000256" key="5">
    <source>
        <dbReference type="ARBA" id="ARBA00022989"/>
    </source>
</evidence>
<dbReference type="OrthoDB" id="6612291at2759"/>
<dbReference type="NCBIfam" id="TIGR00879">
    <property type="entry name" value="SP"/>
    <property type="match status" value="1"/>
</dbReference>
<comment type="similarity">
    <text evidence="2 7">Belongs to the major facilitator superfamily. Sugar transporter (TC 2.A.1.1) family.</text>
</comment>
<reference evidence="10" key="1">
    <citation type="journal article" date="2020" name="Stud. Mycol.">
        <title>101 Dothideomycetes genomes: a test case for predicting lifestyles and emergence of pathogens.</title>
        <authorList>
            <person name="Haridas S."/>
            <person name="Albert R."/>
            <person name="Binder M."/>
            <person name="Bloem J."/>
            <person name="Labutti K."/>
            <person name="Salamov A."/>
            <person name="Andreopoulos B."/>
            <person name="Baker S."/>
            <person name="Barry K."/>
            <person name="Bills G."/>
            <person name="Bluhm B."/>
            <person name="Cannon C."/>
            <person name="Castanera R."/>
            <person name="Culley D."/>
            <person name="Daum C."/>
            <person name="Ezra D."/>
            <person name="Gonzalez J."/>
            <person name="Henrissat B."/>
            <person name="Kuo A."/>
            <person name="Liang C."/>
            <person name="Lipzen A."/>
            <person name="Lutzoni F."/>
            <person name="Magnuson J."/>
            <person name="Mondo S."/>
            <person name="Nolan M."/>
            <person name="Ohm R."/>
            <person name="Pangilinan J."/>
            <person name="Park H.-J."/>
            <person name="Ramirez L."/>
            <person name="Alfaro M."/>
            <person name="Sun H."/>
            <person name="Tritt A."/>
            <person name="Yoshinaga Y."/>
            <person name="Zwiers L.-H."/>
            <person name="Turgeon B."/>
            <person name="Goodwin S."/>
            <person name="Spatafora J."/>
            <person name="Crous P."/>
            <person name="Grigoriev I."/>
        </authorList>
    </citation>
    <scope>NUCLEOTIDE SEQUENCE</scope>
    <source>
        <strain evidence="10">CBS 675.92</strain>
    </source>
</reference>
<gene>
    <name evidence="10" type="ORF">CC80DRAFT_428446</name>
</gene>
<keyword evidence="6 8" id="KW-0472">Membrane</keyword>
<name>A0A6A5TAW1_9PLEO</name>
<organism evidence="10 11">
    <name type="scientific">Byssothecium circinans</name>
    <dbReference type="NCBI Taxonomy" id="147558"/>
    <lineage>
        <taxon>Eukaryota</taxon>
        <taxon>Fungi</taxon>
        <taxon>Dikarya</taxon>
        <taxon>Ascomycota</taxon>
        <taxon>Pezizomycotina</taxon>
        <taxon>Dothideomycetes</taxon>
        <taxon>Pleosporomycetidae</taxon>
        <taxon>Pleosporales</taxon>
        <taxon>Massarineae</taxon>
        <taxon>Massarinaceae</taxon>
        <taxon>Byssothecium</taxon>
    </lineage>
</organism>
<dbReference type="GO" id="GO:0016020">
    <property type="term" value="C:membrane"/>
    <property type="evidence" value="ECO:0007669"/>
    <property type="project" value="UniProtKB-SubCell"/>
</dbReference>
<feature type="transmembrane region" description="Helical" evidence="8">
    <location>
        <begin position="314"/>
        <end position="336"/>
    </location>
</feature>
<evidence type="ECO:0000259" key="9">
    <source>
        <dbReference type="PROSITE" id="PS50850"/>
    </source>
</evidence>
<dbReference type="InterPro" id="IPR020846">
    <property type="entry name" value="MFS_dom"/>
</dbReference>
<evidence type="ECO:0000256" key="4">
    <source>
        <dbReference type="ARBA" id="ARBA00022692"/>
    </source>
</evidence>
<feature type="transmembrane region" description="Helical" evidence="8">
    <location>
        <begin position="187"/>
        <end position="209"/>
    </location>
</feature>
<dbReference type="PANTHER" id="PTHR48022">
    <property type="entry name" value="PLASTIDIC GLUCOSE TRANSPORTER 4"/>
    <property type="match status" value="1"/>
</dbReference>
<evidence type="ECO:0000313" key="10">
    <source>
        <dbReference type="EMBL" id="KAF1949731.1"/>
    </source>
</evidence>
<dbReference type="InterPro" id="IPR005828">
    <property type="entry name" value="MFS_sugar_transport-like"/>
</dbReference>
<proteinExistence type="inferred from homology"/>
<dbReference type="InterPro" id="IPR036259">
    <property type="entry name" value="MFS_trans_sf"/>
</dbReference>
<dbReference type="InterPro" id="IPR003663">
    <property type="entry name" value="Sugar/inositol_transpt"/>
</dbReference>
<feature type="transmembrane region" description="Helical" evidence="8">
    <location>
        <begin position="157"/>
        <end position="175"/>
    </location>
</feature>
<feature type="transmembrane region" description="Helical" evidence="8">
    <location>
        <begin position="280"/>
        <end position="302"/>
    </location>
</feature>
<dbReference type="Pfam" id="PF00083">
    <property type="entry name" value="Sugar_tr"/>
    <property type="match status" value="1"/>
</dbReference>
<feature type="transmembrane region" description="Helical" evidence="8">
    <location>
        <begin position="123"/>
        <end position="145"/>
    </location>
</feature>
<dbReference type="InterPro" id="IPR050360">
    <property type="entry name" value="MFS_Sugar_Transporters"/>
</dbReference>
<dbReference type="FunFam" id="1.20.1250.20:FF:000078">
    <property type="entry name" value="MFS maltose transporter, putative"/>
    <property type="match status" value="1"/>
</dbReference>
<sequence length="533" mass="58762">MGVRTNRDTGVKANWKVILMCLGMSLANFQYGYDTATIAGFQAMPGFLKVYGYRDKKTKIGWNIATGPQQLMTSFLNVGTIIGVLLTHVWAKKFGRRQGVWLACVLSWVAAGLQIGTDKLVGLYFGRIILGISNGFFITFANVWVAEVTPAHLRGPVVSFFGIWSSTGSIIGATANNETKDFTSRLAYQIPLATLFAIPLFLGTLVAFLPESPRWLLVHGRGEEAKRSLRKLRGSSFKGDEELLEEEFVEMQNGIEKELEQVNGSVVKDMFKGTDLRRTLICFGVILSHSSGGLWLIIGYGTFFFQQAGVDKPFLATILKSVLGLAGVLTSIFLNYRIIGRRFSMLLGHAGSALCMLGMGIAGSTSSDPSASGKAVLACALLYYFVYNGFSGAVSWPVANELVSSRLRVVTIGLGTGVNYVFAWLTSFTTPYFINPKELNWGAKVAYIWAASNAITFVYFYFFLPEMRGRTLEEIDELFINKVPRRDFPTYHCVSSERAREQAIKNIDGGASVGEVHVADEKRVNEQKKDNVV</sequence>
<feature type="transmembrane region" description="Helical" evidence="8">
    <location>
        <begin position="410"/>
        <end position="434"/>
    </location>
</feature>
<dbReference type="Proteomes" id="UP000800035">
    <property type="component" value="Unassembled WGS sequence"/>
</dbReference>
<dbReference type="EMBL" id="ML977033">
    <property type="protein sequence ID" value="KAF1949731.1"/>
    <property type="molecule type" value="Genomic_DNA"/>
</dbReference>
<feature type="transmembrane region" description="Helical" evidence="8">
    <location>
        <begin position="71"/>
        <end position="91"/>
    </location>
</feature>
<comment type="subcellular location">
    <subcellularLocation>
        <location evidence="1">Membrane</location>
        <topology evidence="1">Multi-pass membrane protein</topology>
    </subcellularLocation>
</comment>
<evidence type="ECO:0000256" key="3">
    <source>
        <dbReference type="ARBA" id="ARBA00022448"/>
    </source>
</evidence>
<feature type="transmembrane region" description="Helical" evidence="8">
    <location>
        <begin position="343"/>
        <end position="363"/>
    </location>
</feature>
<evidence type="ECO:0000256" key="2">
    <source>
        <dbReference type="ARBA" id="ARBA00010992"/>
    </source>
</evidence>
<feature type="transmembrane region" description="Helical" evidence="8">
    <location>
        <begin position="446"/>
        <end position="464"/>
    </location>
</feature>
<accession>A0A6A5TAW1</accession>
<dbReference type="AlphaFoldDB" id="A0A6A5TAW1"/>
<evidence type="ECO:0000256" key="1">
    <source>
        <dbReference type="ARBA" id="ARBA00004141"/>
    </source>
</evidence>
<evidence type="ECO:0000256" key="8">
    <source>
        <dbReference type="SAM" id="Phobius"/>
    </source>
</evidence>
<dbReference type="PANTHER" id="PTHR48022:SF10">
    <property type="entry name" value="MAJOR FACILITATOR SUPERFAMILY (MFS) PROFILE DOMAIN-CONTAINING PROTEIN"/>
    <property type="match status" value="1"/>
</dbReference>
<dbReference type="Gene3D" id="1.20.1250.20">
    <property type="entry name" value="MFS general substrate transporter like domains"/>
    <property type="match status" value="1"/>
</dbReference>
<keyword evidence="4 8" id="KW-0812">Transmembrane</keyword>
<protein>
    <submittedName>
        <fullName evidence="10">MFS transporter</fullName>
    </submittedName>
</protein>
<evidence type="ECO:0000313" key="11">
    <source>
        <dbReference type="Proteomes" id="UP000800035"/>
    </source>
</evidence>
<keyword evidence="11" id="KW-1185">Reference proteome</keyword>
<feature type="domain" description="Major facilitator superfamily (MFS) profile" evidence="9">
    <location>
        <begin position="20"/>
        <end position="468"/>
    </location>
</feature>
<keyword evidence="3 7" id="KW-0813">Transport</keyword>
<evidence type="ECO:0000256" key="6">
    <source>
        <dbReference type="ARBA" id="ARBA00023136"/>
    </source>
</evidence>
<dbReference type="SUPFAM" id="SSF103473">
    <property type="entry name" value="MFS general substrate transporter"/>
    <property type="match status" value="1"/>
</dbReference>
<feature type="transmembrane region" description="Helical" evidence="8">
    <location>
        <begin position="375"/>
        <end position="398"/>
    </location>
</feature>